<dbReference type="GO" id="GO:0005815">
    <property type="term" value="C:microtubule organizing center"/>
    <property type="evidence" value="ECO:0007669"/>
    <property type="project" value="TreeGrafter"/>
</dbReference>
<evidence type="ECO:0000313" key="3">
    <source>
        <dbReference type="EMBL" id="KAK4809579.1"/>
    </source>
</evidence>
<feature type="compositionally biased region" description="Gly residues" evidence="1">
    <location>
        <begin position="86"/>
        <end position="100"/>
    </location>
</feature>
<organism evidence="3 4">
    <name type="scientific">Mycteria americana</name>
    <name type="common">Wood stork</name>
    <dbReference type="NCBI Taxonomy" id="33587"/>
    <lineage>
        <taxon>Eukaryota</taxon>
        <taxon>Metazoa</taxon>
        <taxon>Chordata</taxon>
        <taxon>Craniata</taxon>
        <taxon>Vertebrata</taxon>
        <taxon>Euteleostomi</taxon>
        <taxon>Archelosauria</taxon>
        <taxon>Archosauria</taxon>
        <taxon>Dinosauria</taxon>
        <taxon>Saurischia</taxon>
        <taxon>Theropoda</taxon>
        <taxon>Coelurosauria</taxon>
        <taxon>Aves</taxon>
        <taxon>Neognathae</taxon>
        <taxon>Neoaves</taxon>
        <taxon>Aequornithes</taxon>
        <taxon>Ciconiiformes</taxon>
        <taxon>Ciconiidae</taxon>
        <taxon>Mycteria</taxon>
    </lineage>
</organism>
<comment type="caution">
    <text evidence="3">The sequence shown here is derived from an EMBL/GenBank/DDBJ whole genome shotgun (WGS) entry which is preliminary data.</text>
</comment>
<evidence type="ECO:0000259" key="2">
    <source>
        <dbReference type="Pfam" id="PF18289"/>
    </source>
</evidence>
<dbReference type="AlphaFoldDB" id="A0AAN7MNA1"/>
<evidence type="ECO:0000313" key="4">
    <source>
        <dbReference type="Proteomes" id="UP001333110"/>
    </source>
</evidence>
<protein>
    <recommendedName>
        <fullName evidence="2">CCDC81 HU domain-containing protein</fullName>
    </recommendedName>
</protein>
<keyword evidence="4" id="KW-1185">Reference proteome</keyword>
<reference evidence="3 4" key="1">
    <citation type="journal article" date="2023" name="J. Hered.">
        <title>Chromosome-level genome of the wood stork (Mycteria americana) provides insight into avian chromosome evolution.</title>
        <authorList>
            <person name="Flamio R. Jr."/>
            <person name="Ramstad K.M."/>
        </authorList>
    </citation>
    <scope>NUCLEOTIDE SEQUENCE [LARGE SCALE GENOMIC DNA]</scope>
    <source>
        <strain evidence="3">JAX WOST 10</strain>
    </source>
</reference>
<feature type="region of interest" description="Disordered" evidence="1">
    <location>
        <begin position="42"/>
        <end position="61"/>
    </location>
</feature>
<dbReference type="InterPro" id="IPR040673">
    <property type="entry name" value="CCDC81_HU_dom_2"/>
</dbReference>
<sequence>MVTHQAQPELRLCQEKTSSTAGADGDSSHQLSSSGRCSICPTHPGEAEGTPGAGGCSRHPSAPEELLCREEEKAERGSTTALGVVKGIGGGEQRGGGGGFLPEARKPSASRLLQLLTWSKGGTKMAKDLFLRPHLCPTIEKLKSSEFAQIWASASRYLSQQLALYQVGLTSLSSPHILMQVDEVVTALCHGVQLFLPSFESRSNVPARHCNAQMCDGPPPLSIQMYNKTSSDPPSHLFQAVRIPGLGTFAVVRERVASKEKDLVVVERPVFHLANDIVRDHDLQYGCIDVPGHQHFEQLPYAQMAADNAVSESTVQLCVERTMRLFRVCLENRKDVALVWRDVGMLIVQGKDVKMRFYTDFLRRLNGTDKMLQAVLEVGLSFSQHHSWFF</sequence>
<gene>
    <name evidence="3" type="ORF">QYF61_020001</name>
</gene>
<dbReference type="PANTHER" id="PTHR14362">
    <property type="entry name" value="COILED-COIL DOMAIN-CONTAINING PROTEIN 81"/>
    <property type="match status" value="1"/>
</dbReference>
<dbReference type="Proteomes" id="UP001333110">
    <property type="component" value="Unassembled WGS sequence"/>
</dbReference>
<dbReference type="Pfam" id="PF18289">
    <property type="entry name" value="HU-CCDC81_euk_2"/>
    <property type="match status" value="1"/>
</dbReference>
<name>A0AAN7MNA1_MYCAM</name>
<evidence type="ECO:0000256" key="1">
    <source>
        <dbReference type="SAM" id="MobiDB-lite"/>
    </source>
</evidence>
<accession>A0AAN7MNA1</accession>
<feature type="region of interest" description="Disordered" evidence="1">
    <location>
        <begin position="1"/>
        <end position="37"/>
    </location>
</feature>
<feature type="domain" description="CCDC81 HU" evidence="2">
    <location>
        <begin position="297"/>
        <end position="369"/>
    </location>
</feature>
<dbReference type="InterPro" id="IPR026295">
    <property type="entry name" value="CCD81"/>
</dbReference>
<feature type="region of interest" description="Disordered" evidence="1">
    <location>
        <begin position="71"/>
        <end position="104"/>
    </location>
</feature>
<proteinExistence type="predicted"/>
<dbReference type="EMBL" id="JAUNZN010000021">
    <property type="protein sequence ID" value="KAK4809579.1"/>
    <property type="molecule type" value="Genomic_DNA"/>
</dbReference>
<dbReference type="PANTHER" id="PTHR14362:SF2">
    <property type="entry name" value="COILED-COIL DOMAIN-CONTAINING PROTEIN 81"/>
    <property type="match status" value="1"/>
</dbReference>